<dbReference type="EMBL" id="CADEPM010000002">
    <property type="protein sequence ID" value="CAB3401118.1"/>
    <property type="molecule type" value="Genomic_DNA"/>
</dbReference>
<feature type="compositionally biased region" description="Polar residues" evidence="1">
    <location>
        <begin position="22"/>
        <end position="36"/>
    </location>
</feature>
<feature type="region of interest" description="Disordered" evidence="1">
    <location>
        <begin position="1"/>
        <end position="37"/>
    </location>
</feature>
<dbReference type="Proteomes" id="UP000494206">
    <property type="component" value="Unassembled WGS sequence"/>
</dbReference>
<evidence type="ECO:0000313" key="3">
    <source>
        <dbReference type="Proteomes" id="UP000494206"/>
    </source>
</evidence>
<gene>
    <name evidence="2" type="ORF">CBOVIS_LOCUS3914</name>
</gene>
<evidence type="ECO:0000256" key="1">
    <source>
        <dbReference type="SAM" id="MobiDB-lite"/>
    </source>
</evidence>
<proteinExistence type="predicted"/>
<sequence length="116" mass="12865">MTIHRAPWSPAHGKSGDPEQFFSGTDSMSESGSENSIIDGIVEEDNGALQVQLVPPICQIIDYPRLHRLLDFCCVVCEKLTTYDNSADCATKEECVSIANNFLDLIEEDFHQSNTN</sequence>
<reference evidence="2 3" key="1">
    <citation type="submission" date="2020-04" db="EMBL/GenBank/DDBJ databases">
        <authorList>
            <person name="Laetsch R D."/>
            <person name="Stevens L."/>
            <person name="Kumar S."/>
            <person name="Blaxter L. M."/>
        </authorList>
    </citation>
    <scope>NUCLEOTIDE SEQUENCE [LARGE SCALE GENOMIC DNA]</scope>
</reference>
<protein>
    <submittedName>
        <fullName evidence="2">Uncharacterized protein</fullName>
    </submittedName>
</protein>
<comment type="caution">
    <text evidence="2">The sequence shown here is derived from an EMBL/GenBank/DDBJ whole genome shotgun (WGS) entry which is preliminary data.</text>
</comment>
<evidence type="ECO:0000313" key="2">
    <source>
        <dbReference type="EMBL" id="CAB3401118.1"/>
    </source>
</evidence>
<keyword evidence="3" id="KW-1185">Reference proteome</keyword>
<accession>A0A8S1EBR6</accession>
<name>A0A8S1EBR6_9PELO</name>
<dbReference type="AlphaFoldDB" id="A0A8S1EBR6"/>
<organism evidence="2 3">
    <name type="scientific">Caenorhabditis bovis</name>
    <dbReference type="NCBI Taxonomy" id="2654633"/>
    <lineage>
        <taxon>Eukaryota</taxon>
        <taxon>Metazoa</taxon>
        <taxon>Ecdysozoa</taxon>
        <taxon>Nematoda</taxon>
        <taxon>Chromadorea</taxon>
        <taxon>Rhabditida</taxon>
        <taxon>Rhabditina</taxon>
        <taxon>Rhabditomorpha</taxon>
        <taxon>Rhabditoidea</taxon>
        <taxon>Rhabditidae</taxon>
        <taxon>Peloderinae</taxon>
        <taxon>Caenorhabditis</taxon>
    </lineage>
</organism>